<dbReference type="PANTHER" id="PTHR38595">
    <property type="entry name" value="CYTOPLASMIC PROTEIN-RELATED"/>
    <property type="match status" value="1"/>
</dbReference>
<accession>A0ABY4LA59</accession>
<dbReference type="PANTHER" id="PTHR38595:SF2">
    <property type="entry name" value="TYPE VI SECRETION SYSTEM BASEPLATE SUBUNIT TSSE"/>
    <property type="match status" value="1"/>
</dbReference>
<feature type="domain" description="IraD/Gp25-like" evidence="2">
    <location>
        <begin position="46"/>
        <end position="159"/>
    </location>
</feature>
<dbReference type="InterPro" id="IPR007048">
    <property type="entry name" value="IraD/Gp25-like"/>
</dbReference>
<dbReference type="InterPro" id="IPR017737">
    <property type="entry name" value="TssE1-like"/>
</dbReference>
<dbReference type="InterPro" id="IPR053176">
    <property type="entry name" value="T6SS_TssE1-like"/>
</dbReference>
<proteinExistence type="predicted"/>
<keyword evidence="4" id="KW-1185">Reference proteome</keyword>
<name>A0ABY4LA59_9BACT</name>
<dbReference type="Pfam" id="PF04965">
    <property type="entry name" value="GPW_gp25"/>
    <property type="match status" value="1"/>
</dbReference>
<dbReference type="NCBIfam" id="TIGR03357">
    <property type="entry name" value="VI_zyme"/>
    <property type="match status" value="1"/>
</dbReference>
<gene>
    <name evidence="3" type="primary">tssE</name>
    <name evidence="3" type="ORF">M1B72_15405</name>
</gene>
<reference evidence="3" key="1">
    <citation type="submission" date="2022-04" db="EMBL/GenBank/DDBJ databases">
        <authorList>
            <person name="Liu G."/>
        </authorList>
    </citation>
    <scope>NUCLEOTIDE SEQUENCE</scope>
    <source>
        <strain evidence="3">RG22</strain>
    </source>
</reference>
<dbReference type="SUPFAM" id="SSF160719">
    <property type="entry name" value="gpW/gp25-like"/>
    <property type="match status" value="1"/>
</dbReference>
<sequence>MATSTMAGGRMRYQPEPRQSLLDRLTDRDPECPAETARSSRSSLRSLIDSVLRDLENLFNTRCFSVLNPTKGLPLRGLAPQVPVPLTSYLQNSIISYGSRDFSLDNPRSHRVQQAVRLEIIRLLDCFEPRLKDVTVSLGPTQGERTLNFRIEAVLQVEPVALPTVFDTHFDINSGAYTILS</sequence>
<protein>
    <submittedName>
        <fullName evidence="3">Type VI secretion system baseplate subunit TssE</fullName>
    </submittedName>
</protein>
<dbReference type="EMBL" id="CP096574">
    <property type="protein sequence ID" value="UPU34827.1"/>
    <property type="molecule type" value="Genomic_DNA"/>
</dbReference>
<organism evidence="3 4">
    <name type="scientific">Geomonas paludis</name>
    <dbReference type="NCBI Taxonomy" id="2740185"/>
    <lineage>
        <taxon>Bacteria</taxon>
        <taxon>Pseudomonadati</taxon>
        <taxon>Thermodesulfobacteriota</taxon>
        <taxon>Desulfuromonadia</taxon>
        <taxon>Geobacterales</taxon>
        <taxon>Geobacteraceae</taxon>
        <taxon>Geomonas</taxon>
    </lineage>
</organism>
<evidence type="ECO:0000256" key="1">
    <source>
        <dbReference type="SAM" id="MobiDB-lite"/>
    </source>
</evidence>
<evidence type="ECO:0000259" key="2">
    <source>
        <dbReference type="Pfam" id="PF04965"/>
    </source>
</evidence>
<evidence type="ECO:0000313" key="4">
    <source>
        <dbReference type="Proteomes" id="UP000831485"/>
    </source>
</evidence>
<dbReference type="Proteomes" id="UP000831485">
    <property type="component" value="Chromosome"/>
</dbReference>
<dbReference type="RefSeq" id="WP_183348074.1">
    <property type="nucleotide sequence ID" value="NZ_BLXY01000004.1"/>
</dbReference>
<feature type="region of interest" description="Disordered" evidence="1">
    <location>
        <begin position="1"/>
        <end position="39"/>
    </location>
</feature>
<evidence type="ECO:0000313" key="3">
    <source>
        <dbReference type="EMBL" id="UPU34827.1"/>
    </source>
</evidence>